<evidence type="ECO:0000256" key="3">
    <source>
        <dbReference type="ARBA" id="ARBA00023125"/>
    </source>
</evidence>
<sequence>MFSTFVGIEAGDEGPDQHRRQVVGKACVECRRRKTKCSGVQPCSGCLACHKPCVFPELARRKVGGRKKGTHNKGSGYADIYTRLFGDIPVESLRNQSRSELLDVICSQAADSSPSEQCVSDPIGELPQADIADHSHSPPPVEAVSRLRQLQLEESMIREWDETLAEDKSPVEDDASVLALSLDRTSSYVGISSVMIAVRALAKVIPGHFCDQSGSVINQFDEKRSSYPCFSGQSAHKNRMASYHERQRLIDAYFATIHVFAPIIHEPTFRNDYLTNTRDDAPWLALLNIVFALGSIALDSGDRDIQYYKQAHGYLTLESLGCGSLETLQALVLMGGLYLHYRNRPNLGSTLMGASYRLACALGLHYDNARGSPELPGLPLEVKRRIWWTIHVLDTWGTATLGRPLRPIDGCTEPPRNILDDQHGEVDSTEPTIHSPLIHNISLCQIIARIQDRLMASPILTGTELFSYDNMLTSWFNALPIFLRFSEVSTPGLRDARVVLKWRFQNTRILLYRPYTLDAVVRNARLCDISMEEQAAVKHCRDLAADAISTIQCEWQPNTISCCHGVWFLFQACLIPIMALAVELPECESYSCWFSQVETSIAIVKQMAGFAPAGHRILSFLQRLLVAVTQPFSEMDVPALTGALQLSLHSMKELFPGEWDHIVGEEYFAPFSSSHVPFAANSPYAP</sequence>
<protein>
    <submittedName>
        <fullName evidence="7">Fungal-specific transcription factor domain-containing protein</fullName>
    </submittedName>
</protein>
<dbReference type="Gene3D" id="4.10.240.10">
    <property type="entry name" value="Zn(2)-C6 fungal-type DNA-binding domain"/>
    <property type="match status" value="1"/>
</dbReference>
<keyword evidence="1" id="KW-0479">Metal-binding</keyword>
<dbReference type="PROSITE" id="PS00463">
    <property type="entry name" value="ZN2_CY6_FUNGAL_1"/>
    <property type="match status" value="1"/>
</dbReference>
<dbReference type="InterPro" id="IPR007219">
    <property type="entry name" value="XnlR_reg_dom"/>
</dbReference>
<dbReference type="SMART" id="SM00906">
    <property type="entry name" value="Fungal_trans"/>
    <property type="match status" value="1"/>
</dbReference>
<accession>A0ABR4FZ84</accession>
<dbReference type="InterPro" id="IPR036864">
    <property type="entry name" value="Zn2-C6_fun-type_DNA-bd_sf"/>
</dbReference>
<comment type="caution">
    <text evidence="7">The sequence shown here is derived from an EMBL/GenBank/DDBJ whole genome shotgun (WGS) entry which is preliminary data.</text>
</comment>
<evidence type="ECO:0000313" key="7">
    <source>
        <dbReference type="EMBL" id="KAL2788233.1"/>
    </source>
</evidence>
<dbReference type="EMBL" id="JBFTWV010000083">
    <property type="protein sequence ID" value="KAL2788233.1"/>
    <property type="molecule type" value="Genomic_DNA"/>
</dbReference>
<name>A0ABR4FZ84_9EURO</name>
<proteinExistence type="predicted"/>
<evidence type="ECO:0000259" key="6">
    <source>
        <dbReference type="PROSITE" id="PS50048"/>
    </source>
</evidence>
<dbReference type="CDD" id="cd00067">
    <property type="entry name" value="GAL4"/>
    <property type="match status" value="1"/>
</dbReference>
<organism evidence="7 8">
    <name type="scientific">Aspergillus keveii</name>
    <dbReference type="NCBI Taxonomy" id="714993"/>
    <lineage>
        <taxon>Eukaryota</taxon>
        <taxon>Fungi</taxon>
        <taxon>Dikarya</taxon>
        <taxon>Ascomycota</taxon>
        <taxon>Pezizomycotina</taxon>
        <taxon>Eurotiomycetes</taxon>
        <taxon>Eurotiomycetidae</taxon>
        <taxon>Eurotiales</taxon>
        <taxon>Aspergillaceae</taxon>
        <taxon>Aspergillus</taxon>
        <taxon>Aspergillus subgen. Nidulantes</taxon>
    </lineage>
</organism>
<reference evidence="7 8" key="1">
    <citation type="submission" date="2024-07" db="EMBL/GenBank/DDBJ databases">
        <title>Section-level genome sequencing and comparative genomics of Aspergillus sections Usti and Cavernicolus.</title>
        <authorList>
            <consortium name="Lawrence Berkeley National Laboratory"/>
            <person name="Nybo J.L."/>
            <person name="Vesth T.C."/>
            <person name="Theobald S."/>
            <person name="Frisvad J.C."/>
            <person name="Larsen T.O."/>
            <person name="Kjaerboelling I."/>
            <person name="Rothschild-Mancinelli K."/>
            <person name="Lyhne E.K."/>
            <person name="Kogle M.E."/>
            <person name="Barry K."/>
            <person name="Clum A."/>
            <person name="Na H."/>
            <person name="Ledsgaard L."/>
            <person name="Lin J."/>
            <person name="Lipzen A."/>
            <person name="Kuo A."/>
            <person name="Riley R."/>
            <person name="Mondo S."/>
            <person name="Labutti K."/>
            <person name="Haridas S."/>
            <person name="Pangalinan J."/>
            <person name="Salamov A.A."/>
            <person name="Simmons B.A."/>
            <person name="Magnuson J.K."/>
            <person name="Chen J."/>
            <person name="Drula E."/>
            <person name="Henrissat B."/>
            <person name="Wiebenga A."/>
            <person name="Lubbers R.J."/>
            <person name="Gomes A.C."/>
            <person name="Makela M.R."/>
            <person name="Stajich J."/>
            <person name="Grigoriev I.V."/>
            <person name="Mortensen U.H."/>
            <person name="De Vries R.P."/>
            <person name="Baker S.E."/>
            <person name="Andersen M.R."/>
        </authorList>
    </citation>
    <scope>NUCLEOTIDE SEQUENCE [LARGE SCALE GENOMIC DNA]</scope>
    <source>
        <strain evidence="7 8">CBS 209.92</strain>
    </source>
</reference>
<keyword evidence="4" id="KW-0804">Transcription</keyword>
<dbReference type="Pfam" id="PF00172">
    <property type="entry name" value="Zn_clus"/>
    <property type="match status" value="1"/>
</dbReference>
<dbReference type="CDD" id="cd12148">
    <property type="entry name" value="fungal_TF_MHR"/>
    <property type="match status" value="1"/>
</dbReference>
<dbReference type="PANTHER" id="PTHR47424:SF5">
    <property type="entry name" value="ZN(II)2CYS6 TRANSCRIPTION FACTOR (EUROFUNG)"/>
    <property type="match status" value="1"/>
</dbReference>
<feature type="domain" description="Zn(2)-C6 fungal-type" evidence="6">
    <location>
        <begin position="26"/>
        <end position="55"/>
    </location>
</feature>
<keyword evidence="3" id="KW-0238">DNA-binding</keyword>
<dbReference type="InterPro" id="IPR051127">
    <property type="entry name" value="Fungal_SecMet_Regulators"/>
</dbReference>
<keyword evidence="2" id="KW-0805">Transcription regulation</keyword>
<dbReference type="PROSITE" id="PS50048">
    <property type="entry name" value="ZN2_CY6_FUNGAL_2"/>
    <property type="match status" value="1"/>
</dbReference>
<evidence type="ECO:0000256" key="4">
    <source>
        <dbReference type="ARBA" id="ARBA00023163"/>
    </source>
</evidence>
<keyword evidence="8" id="KW-1185">Reference proteome</keyword>
<evidence type="ECO:0000256" key="1">
    <source>
        <dbReference type="ARBA" id="ARBA00022723"/>
    </source>
</evidence>
<dbReference type="PANTHER" id="PTHR47424">
    <property type="entry name" value="REGULATORY PROTEIN GAL4"/>
    <property type="match status" value="1"/>
</dbReference>
<evidence type="ECO:0000256" key="5">
    <source>
        <dbReference type="ARBA" id="ARBA00023242"/>
    </source>
</evidence>
<evidence type="ECO:0000313" key="8">
    <source>
        <dbReference type="Proteomes" id="UP001610563"/>
    </source>
</evidence>
<dbReference type="Pfam" id="PF04082">
    <property type="entry name" value="Fungal_trans"/>
    <property type="match status" value="1"/>
</dbReference>
<keyword evidence="5" id="KW-0539">Nucleus</keyword>
<dbReference type="SUPFAM" id="SSF57701">
    <property type="entry name" value="Zn2/Cys6 DNA-binding domain"/>
    <property type="match status" value="1"/>
</dbReference>
<dbReference type="InterPro" id="IPR001138">
    <property type="entry name" value="Zn2Cys6_DnaBD"/>
</dbReference>
<dbReference type="Proteomes" id="UP001610563">
    <property type="component" value="Unassembled WGS sequence"/>
</dbReference>
<gene>
    <name evidence="7" type="ORF">BJX66DRAFT_263854</name>
</gene>
<evidence type="ECO:0000256" key="2">
    <source>
        <dbReference type="ARBA" id="ARBA00023015"/>
    </source>
</evidence>
<dbReference type="SMART" id="SM00066">
    <property type="entry name" value="GAL4"/>
    <property type="match status" value="1"/>
</dbReference>